<dbReference type="Pfam" id="PF17853">
    <property type="entry name" value="GGDEF_2"/>
    <property type="match status" value="1"/>
</dbReference>
<gene>
    <name evidence="5" type="ORF">GL263_09160</name>
</gene>
<dbReference type="InterPro" id="IPR041522">
    <property type="entry name" value="CdaR_GGDEF"/>
</dbReference>
<dbReference type="Proteomes" id="UP000766698">
    <property type="component" value="Unassembled WGS sequence"/>
</dbReference>
<keyword evidence="6" id="KW-1185">Reference proteome</keyword>
<evidence type="ECO:0000259" key="4">
    <source>
        <dbReference type="Pfam" id="PF17853"/>
    </source>
</evidence>
<reference evidence="6" key="1">
    <citation type="journal article" date="2020" name="Syst. Appl. Microbiol.">
        <title>Streptomyces alkaliterrae sp. nov., isolated from an alkaline soil, and emended descriptions of Streptomyces alkaliphilus, Streptomyces calidiresistens and Streptomyces durbertensis.</title>
        <authorList>
            <person name="Swiecimska M."/>
            <person name="Golinska P."/>
            <person name="Nouioui I."/>
            <person name="Wypij M."/>
            <person name="Rai M."/>
            <person name="Sangal V."/>
            <person name="Goodfellow M."/>
        </authorList>
    </citation>
    <scope>NUCLEOTIDE SEQUENCE [LARGE SCALE GENOMIC DNA]</scope>
    <source>
        <strain evidence="6">DSM 104538</strain>
    </source>
</reference>
<dbReference type="RefSeq" id="WP_182855098.1">
    <property type="nucleotide sequence ID" value="NZ_WMLF01000094.1"/>
</dbReference>
<evidence type="ECO:0000313" key="6">
    <source>
        <dbReference type="Proteomes" id="UP000766698"/>
    </source>
</evidence>
<feature type="domain" description="CdaR GGDEF-like" evidence="4">
    <location>
        <begin position="299"/>
        <end position="412"/>
    </location>
</feature>
<dbReference type="InterPro" id="IPR025736">
    <property type="entry name" value="PucR_C-HTH_dom"/>
</dbReference>
<dbReference type="Pfam" id="PF13556">
    <property type="entry name" value="HTH_30"/>
    <property type="match status" value="1"/>
</dbReference>
<dbReference type="PANTHER" id="PTHR33744">
    <property type="entry name" value="CARBOHYDRATE DIACID REGULATOR"/>
    <property type="match status" value="1"/>
</dbReference>
<feature type="region of interest" description="Disordered" evidence="2">
    <location>
        <begin position="265"/>
        <end position="303"/>
    </location>
</feature>
<feature type="domain" description="PucR C-terminal helix-turn-helix" evidence="3">
    <location>
        <begin position="462"/>
        <end position="518"/>
    </location>
</feature>
<evidence type="ECO:0000256" key="2">
    <source>
        <dbReference type="SAM" id="MobiDB-lite"/>
    </source>
</evidence>
<sequence>MSRHRPCGQLTVAQLVRFGPLSGARAFAGSHLHRPVSGVGLVSDLDQARRVEPQTAMVVHPAAAHGVWALEAALRCAWERNAACVVAPDTVPVSGSTTQLAERLRMPLLTVPDPAGIALEMAVAIADTEAARARLIARCAVLFGERFSLRGIVGVINSEVPGVIAALVTKEGHLLAGRAAAGGGDLAGPAEDHHRVTVPVPSADGRPWATLVARINTPSPAWAETVETILRLARAPLASAGAGTRLSLAHQGSRDRLLMEALLTGRPSPHPAEEDHRPGAALAGDGRGTLPHGGGQSPEEIARDAGWPVDGRLVAVYLRPAGWEPQDLDAAAPGVTAAWQADLSDAPLVPLQHGWATWFTGTGLTSEQVGQQVGRRLESARIPIPLSAGVGDVGEGMAGLRRSVTEAELAAAAASRRGGRVVELYGRLGPRAVLAALPVAELATAARTLLAPLLADPKADVLLATLAALLDCAGSTGQAAARLGVHRNTILGRVERIRAHGVDLNAPEQRLALHVACYALLDPAAPSV</sequence>
<organism evidence="5 6">
    <name type="scientific">Streptomyces durbertensis</name>
    <dbReference type="NCBI Taxonomy" id="2448886"/>
    <lineage>
        <taxon>Bacteria</taxon>
        <taxon>Bacillati</taxon>
        <taxon>Actinomycetota</taxon>
        <taxon>Actinomycetes</taxon>
        <taxon>Kitasatosporales</taxon>
        <taxon>Streptomycetaceae</taxon>
        <taxon>Streptomyces</taxon>
    </lineage>
</organism>
<proteinExistence type="inferred from homology"/>
<dbReference type="EMBL" id="WMLF01000094">
    <property type="protein sequence ID" value="MBB1243727.1"/>
    <property type="molecule type" value="Genomic_DNA"/>
</dbReference>
<accession>A0ABR6EEH5</accession>
<dbReference type="PANTHER" id="PTHR33744:SF1">
    <property type="entry name" value="DNA-BINDING TRANSCRIPTIONAL ACTIVATOR ADER"/>
    <property type="match status" value="1"/>
</dbReference>
<protein>
    <submittedName>
        <fullName evidence="5">Helix-turn-helix domain-containing protein</fullName>
    </submittedName>
</protein>
<evidence type="ECO:0000313" key="5">
    <source>
        <dbReference type="EMBL" id="MBB1243727.1"/>
    </source>
</evidence>
<evidence type="ECO:0000259" key="3">
    <source>
        <dbReference type="Pfam" id="PF13556"/>
    </source>
</evidence>
<name>A0ABR6EEH5_9ACTN</name>
<dbReference type="InterPro" id="IPR051448">
    <property type="entry name" value="CdaR-like_regulators"/>
</dbReference>
<comment type="caution">
    <text evidence="5">The sequence shown here is derived from an EMBL/GenBank/DDBJ whole genome shotgun (WGS) entry which is preliminary data.</text>
</comment>
<dbReference type="InterPro" id="IPR042070">
    <property type="entry name" value="PucR_C-HTH_sf"/>
</dbReference>
<evidence type="ECO:0000256" key="1">
    <source>
        <dbReference type="ARBA" id="ARBA00006754"/>
    </source>
</evidence>
<feature type="compositionally biased region" description="Gly residues" evidence="2">
    <location>
        <begin position="285"/>
        <end position="296"/>
    </location>
</feature>
<comment type="similarity">
    <text evidence="1">Belongs to the CdaR family.</text>
</comment>
<dbReference type="Gene3D" id="1.10.10.2840">
    <property type="entry name" value="PucR C-terminal helix-turn-helix domain"/>
    <property type="match status" value="1"/>
</dbReference>